<dbReference type="GO" id="GO:0005634">
    <property type="term" value="C:nucleus"/>
    <property type="evidence" value="ECO:0000318"/>
    <property type="project" value="GO_Central"/>
</dbReference>
<feature type="region of interest" description="Disordered" evidence="6">
    <location>
        <begin position="912"/>
        <end position="934"/>
    </location>
</feature>
<dbReference type="Gene3D" id="3.40.50.300">
    <property type="entry name" value="P-loop containing nucleotide triphosphate hydrolases"/>
    <property type="match status" value="2"/>
</dbReference>
<dbReference type="SUPFAM" id="SSF52540">
    <property type="entry name" value="P-loop containing nucleoside triphosphate hydrolases"/>
    <property type="match status" value="1"/>
</dbReference>
<keyword evidence="5" id="KW-0067">ATP-binding</keyword>
<evidence type="ECO:0000256" key="3">
    <source>
        <dbReference type="ARBA" id="ARBA00022801"/>
    </source>
</evidence>
<keyword evidence="4" id="KW-0347">Helicase</keyword>
<feature type="domain" description="Helicase ATP-binding" evidence="7">
    <location>
        <begin position="244"/>
        <end position="417"/>
    </location>
</feature>
<dbReference type="InterPro" id="IPR001650">
    <property type="entry name" value="Helicase_C-like"/>
</dbReference>
<feature type="region of interest" description="Disordered" evidence="6">
    <location>
        <begin position="832"/>
        <end position="898"/>
    </location>
</feature>
<keyword evidence="10" id="KW-1185">Reference proteome</keyword>
<dbReference type="PANTHER" id="PTHR47959">
    <property type="entry name" value="ATP-DEPENDENT RNA HELICASE RHLE-RELATED"/>
    <property type="match status" value="1"/>
</dbReference>
<feature type="compositionally biased region" description="Gly residues" evidence="6">
    <location>
        <begin position="681"/>
        <end position="693"/>
    </location>
</feature>
<evidence type="ECO:0000256" key="6">
    <source>
        <dbReference type="SAM" id="MobiDB-lite"/>
    </source>
</evidence>
<sequence length="934" mass="95244">MAVLLRAHPSAATPTDATRPVTWRQVPPAASLTAAWPPPASRRAATVPAALAAAGSEQPLNTGRQPPSLAERPRPPPSAGGHRRQVPSILPVPGEQKAAGAAPTHVDPAMPARDVLAPADKEGAQRLAQLAAGAAGAGRHHSSGASDSGASGSTGAAPEERPRQPPPAPRRRAVPVFSDVDQQVSAAYDGLQVTVTGRDPPAPLASYNQLSGPAARYKVAPLLLRNAAAAYRLARPTPVQAHVLPAVMEGRDVLAVSVTGSGKTLSYLLPCLAQLMSGRPRPGTKNSASPDALVLVPTRELAEQVYADAQLLLRGSHLKALAVHGGVSVAEQVLAVRGRLRRSGGGVDLLVATPGRLAQLVERRVVRLGRLSCLVLDEADRLMDLGLWPDLRVLLSHKDLPTARQTVLTCAALPSEEQGGRAALEGLLRDAVSVCVGEHRLGERRDGAPASSSGGLVSPVVRQVVELVDGGRGADVEALKAARLLQLLAPVTNEGVAAGADATGGGPAVVFTRSLQRAEEVARQLAARGVSVALMHRDLTQDQRDEALQCFRFGVTSVLVATGLASRGLNFPDVGHVINYDVPLSLSGYVHQVGRTGRGGRPGLATTLFTTRDRPQAAAWLVDCLRSAPGGQVPAWLQRLAAEAAMKAAATEEGALEAAATAAGGSGGRRGDGITVRPRGTGRGALPGTGAAGTRGRARQVFELSGDVLAGGPEGDAGEAAAQLGAVTEQELGRSTGGDGGAAAEARFGVFLPPRPGRRQGPAVALHGGAGGRGLAVDEAGPVATAAAAGDLAGSVTASAYAAPGSGGSGGAVVDRRHDAEAWQAVFDLALQPLQPPKRQQKQTALGGTAPEDAAAGSGKSSRRRRGNLEPSREGAAGAREEAVDEEHVAAQQQGAGRGGLLFADGSVVADARPEAGVSVAPQRQRRAGRRASG</sequence>
<name>A0A2K3DZJ3_CHLRE</name>
<dbReference type="SMART" id="SM00490">
    <property type="entry name" value="HELICc"/>
    <property type="match status" value="1"/>
</dbReference>
<accession>A0A2K3DZJ3</accession>
<feature type="region of interest" description="Disordered" evidence="6">
    <location>
        <begin position="1"/>
        <end position="89"/>
    </location>
</feature>
<dbReference type="GO" id="GO:0003724">
    <property type="term" value="F:RNA helicase activity"/>
    <property type="evidence" value="ECO:0000318"/>
    <property type="project" value="GO_Central"/>
</dbReference>
<dbReference type="OrthoDB" id="548283at2759"/>
<dbReference type="InterPro" id="IPR027417">
    <property type="entry name" value="P-loop_NTPase"/>
</dbReference>
<comment type="similarity">
    <text evidence="1">Belongs to the DEAD box helicase family. DDX21/DDX50 subfamily.</text>
</comment>
<evidence type="ECO:0000313" key="9">
    <source>
        <dbReference type="EMBL" id="PNW85962.1"/>
    </source>
</evidence>
<feature type="compositionally biased region" description="Low complexity" evidence="6">
    <location>
        <begin position="143"/>
        <end position="157"/>
    </location>
</feature>
<evidence type="ECO:0000256" key="1">
    <source>
        <dbReference type="ARBA" id="ARBA00006517"/>
    </source>
</evidence>
<evidence type="ECO:0000259" key="7">
    <source>
        <dbReference type="PROSITE" id="PS51192"/>
    </source>
</evidence>
<dbReference type="GeneID" id="5724975"/>
<feature type="compositionally biased region" description="Basic residues" evidence="6">
    <location>
        <begin position="924"/>
        <end position="934"/>
    </location>
</feature>
<dbReference type="STRING" id="3055.A0A2K3DZJ3"/>
<dbReference type="PROSITE" id="PS00039">
    <property type="entry name" value="DEAD_ATP_HELICASE"/>
    <property type="match status" value="1"/>
</dbReference>
<evidence type="ECO:0000256" key="5">
    <source>
        <dbReference type="ARBA" id="ARBA00022840"/>
    </source>
</evidence>
<dbReference type="PaxDb" id="3055-EDO98622"/>
<organism evidence="9 10">
    <name type="scientific">Chlamydomonas reinhardtii</name>
    <name type="common">Chlamydomonas smithii</name>
    <dbReference type="NCBI Taxonomy" id="3055"/>
    <lineage>
        <taxon>Eukaryota</taxon>
        <taxon>Viridiplantae</taxon>
        <taxon>Chlorophyta</taxon>
        <taxon>core chlorophytes</taxon>
        <taxon>Chlorophyceae</taxon>
        <taxon>CS clade</taxon>
        <taxon>Chlamydomonadales</taxon>
        <taxon>Chlamydomonadaceae</taxon>
        <taxon>Chlamydomonas</taxon>
    </lineage>
</organism>
<dbReference type="ExpressionAtlas" id="A0A2K3DZJ3">
    <property type="expression patterns" value="baseline"/>
</dbReference>
<reference evidence="9 10" key="1">
    <citation type="journal article" date="2007" name="Science">
        <title>The Chlamydomonas genome reveals the evolution of key animal and plant functions.</title>
        <authorList>
            <person name="Merchant S.S."/>
            <person name="Prochnik S.E."/>
            <person name="Vallon O."/>
            <person name="Harris E.H."/>
            <person name="Karpowicz S.J."/>
            <person name="Witman G.B."/>
            <person name="Terry A."/>
            <person name="Salamov A."/>
            <person name="Fritz-Laylin L.K."/>
            <person name="Marechal-Drouard L."/>
            <person name="Marshall W.F."/>
            <person name="Qu L.H."/>
            <person name="Nelson D.R."/>
            <person name="Sanderfoot A.A."/>
            <person name="Spalding M.H."/>
            <person name="Kapitonov V.V."/>
            <person name="Ren Q."/>
            <person name="Ferris P."/>
            <person name="Lindquist E."/>
            <person name="Shapiro H."/>
            <person name="Lucas S.M."/>
            <person name="Grimwood J."/>
            <person name="Schmutz J."/>
            <person name="Cardol P."/>
            <person name="Cerutti H."/>
            <person name="Chanfreau G."/>
            <person name="Chen C.L."/>
            <person name="Cognat V."/>
            <person name="Croft M.T."/>
            <person name="Dent R."/>
            <person name="Dutcher S."/>
            <person name="Fernandez E."/>
            <person name="Fukuzawa H."/>
            <person name="Gonzalez-Ballester D."/>
            <person name="Gonzalez-Halphen D."/>
            <person name="Hallmann A."/>
            <person name="Hanikenne M."/>
            <person name="Hippler M."/>
            <person name="Inwood W."/>
            <person name="Jabbari K."/>
            <person name="Kalanon M."/>
            <person name="Kuras R."/>
            <person name="Lefebvre P.A."/>
            <person name="Lemaire S.D."/>
            <person name="Lobanov A.V."/>
            <person name="Lohr M."/>
            <person name="Manuell A."/>
            <person name="Meier I."/>
            <person name="Mets L."/>
            <person name="Mittag M."/>
            <person name="Mittelmeier T."/>
            <person name="Moroney J.V."/>
            <person name="Moseley J."/>
            <person name="Napoli C."/>
            <person name="Nedelcu A.M."/>
            <person name="Niyogi K."/>
            <person name="Novoselov S.V."/>
            <person name="Paulsen I.T."/>
            <person name="Pazour G."/>
            <person name="Purton S."/>
            <person name="Ral J.P."/>
            <person name="Riano-Pachon D.M."/>
            <person name="Riekhof W."/>
            <person name="Rymarquis L."/>
            <person name="Schroda M."/>
            <person name="Stern D."/>
            <person name="Umen J."/>
            <person name="Willows R."/>
            <person name="Wilson N."/>
            <person name="Zimmer S.L."/>
            <person name="Allmer J."/>
            <person name="Balk J."/>
            <person name="Bisova K."/>
            <person name="Chen C.J."/>
            <person name="Elias M."/>
            <person name="Gendler K."/>
            <person name="Hauser C."/>
            <person name="Lamb M.R."/>
            <person name="Ledford H."/>
            <person name="Long J.C."/>
            <person name="Minagawa J."/>
            <person name="Page M.D."/>
            <person name="Pan J."/>
            <person name="Pootakham W."/>
            <person name="Roje S."/>
            <person name="Rose A."/>
            <person name="Stahlberg E."/>
            <person name="Terauchi A.M."/>
            <person name="Yang P."/>
            <person name="Ball S."/>
            <person name="Bowler C."/>
            <person name="Dieckmann C.L."/>
            <person name="Gladyshev V.N."/>
            <person name="Green P."/>
            <person name="Jorgensen R."/>
            <person name="Mayfield S."/>
            <person name="Mueller-Roeber B."/>
            <person name="Rajamani S."/>
            <person name="Sayre R.T."/>
            <person name="Brokstein P."/>
            <person name="Dubchak I."/>
            <person name="Goodstein D."/>
            <person name="Hornick L."/>
            <person name="Huang Y.W."/>
            <person name="Jhaveri J."/>
            <person name="Luo Y."/>
            <person name="Martinez D."/>
            <person name="Ngau W.C."/>
            <person name="Otillar B."/>
            <person name="Poliakov A."/>
            <person name="Porter A."/>
            <person name="Szajkowski L."/>
            <person name="Werner G."/>
            <person name="Zhou K."/>
            <person name="Grigoriev I.V."/>
            <person name="Rokhsar D.S."/>
            <person name="Grossman A.R."/>
        </authorList>
    </citation>
    <scope>NUCLEOTIDE SEQUENCE [LARGE SCALE GENOMIC DNA]</scope>
    <source>
        <strain evidence="10">CC-503</strain>
    </source>
</reference>
<evidence type="ECO:0000259" key="8">
    <source>
        <dbReference type="PROSITE" id="PS51194"/>
    </source>
</evidence>
<feature type="compositionally biased region" description="Low complexity" evidence="6">
    <location>
        <begin position="41"/>
        <end position="54"/>
    </location>
</feature>
<dbReference type="CDD" id="cd18787">
    <property type="entry name" value="SF2_C_DEAD"/>
    <property type="match status" value="1"/>
</dbReference>
<dbReference type="AlphaFoldDB" id="A0A2K3DZJ3"/>
<dbReference type="GO" id="GO:0003729">
    <property type="term" value="F:mRNA binding"/>
    <property type="evidence" value="ECO:0000318"/>
    <property type="project" value="GO_Central"/>
</dbReference>
<feature type="region of interest" description="Disordered" evidence="6">
    <location>
        <begin position="660"/>
        <end position="696"/>
    </location>
</feature>
<dbReference type="RefSeq" id="XP_001699376.2">
    <property type="nucleotide sequence ID" value="XM_001699324.2"/>
</dbReference>
<evidence type="ECO:0000256" key="2">
    <source>
        <dbReference type="ARBA" id="ARBA00022741"/>
    </source>
</evidence>
<dbReference type="InterPro" id="IPR000629">
    <property type="entry name" value="RNA-helicase_DEAD-box_CS"/>
</dbReference>
<dbReference type="EMBL" id="CM008964">
    <property type="protein sequence ID" value="PNW85962.1"/>
    <property type="molecule type" value="Genomic_DNA"/>
</dbReference>
<dbReference type="InterPro" id="IPR011545">
    <property type="entry name" value="DEAD/DEAH_box_helicase_dom"/>
</dbReference>
<dbReference type="Pfam" id="PF00271">
    <property type="entry name" value="Helicase_C"/>
    <property type="match status" value="1"/>
</dbReference>
<dbReference type="GO" id="GO:0016787">
    <property type="term" value="F:hydrolase activity"/>
    <property type="evidence" value="ECO:0007669"/>
    <property type="project" value="UniProtKB-KW"/>
</dbReference>
<dbReference type="InParanoid" id="A0A2K3DZJ3"/>
<dbReference type="KEGG" id="cre:CHLRE_03g200095v5"/>
<gene>
    <name evidence="9" type="ORF">CHLRE_03g200095v5</name>
</gene>
<dbReference type="GO" id="GO:0005524">
    <property type="term" value="F:ATP binding"/>
    <property type="evidence" value="ECO:0007669"/>
    <property type="project" value="UniProtKB-KW"/>
</dbReference>
<dbReference type="InterPro" id="IPR044742">
    <property type="entry name" value="DEAD/DEAH_RhlB"/>
</dbReference>
<dbReference type="InterPro" id="IPR014001">
    <property type="entry name" value="Helicase_ATP-bd"/>
</dbReference>
<feature type="domain" description="Helicase C-terminal" evidence="8">
    <location>
        <begin position="483"/>
        <end position="641"/>
    </location>
</feature>
<evidence type="ECO:0000256" key="4">
    <source>
        <dbReference type="ARBA" id="ARBA00022806"/>
    </source>
</evidence>
<keyword evidence="2" id="KW-0547">Nucleotide-binding</keyword>
<evidence type="ECO:0000313" key="10">
    <source>
        <dbReference type="Proteomes" id="UP000006906"/>
    </source>
</evidence>
<proteinExistence type="inferred from homology"/>
<dbReference type="SMART" id="SM00487">
    <property type="entry name" value="DEXDc"/>
    <property type="match status" value="1"/>
</dbReference>
<dbReference type="PANTHER" id="PTHR47959:SF1">
    <property type="entry name" value="ATP-DEPENDENT RNA HELICASE DBPA"/>
    <property type="match status" value="1"/>
</dbReference>
<dbReference type="Pfam" id="PF00270">
    <property type="entry name" value="DEAD"/>
    <property type="match status" value="1"/>
</dbReference>
<dbReference type="InterPro" id="IPR050079">
    <property type="entry name" value="DEAD_box_RNA_helicase"/>
</dbReference>
<feature type="compositionally biased region" description="Basic and acidic residues" evidence="6">
    <location>
        <begin position="867"/>
        <end position="889"/>
    </location>
</feature>
<protein>
    <submittedName>
        <fullName evidence="9">Uncharacterized protein</fullName>
    </submittedName>
</protein>
<dbReference type="Gramene" id="PNW85962">
    <property type="protein sequence ID" value="PNW85962"/>
    <property type="gene ID" value="CHLRE_03g200095v5"/>
</dbReference>
<dbReference type="PROSITE" id="PS51194">
    <property type="entry name" value="HELICASE_CTER"/>
    <property type="match status" value="1"/>
</dbReference>
<dbReference type="Proteomes" id="UP000006906">
    <property type="component" value="Chromosome 3"/>
</dbReference>
<feature type="region of interest" description="Disordered" evidence="6">
    <location>
        <begin position="129"/>
        <end position="172"/>
    </location>
</feature>
<keyword evidence="3" id="KW-0378">Hydrolase</keyword>
<dbReference type="CDD" id="cd00268">
    <property type="entry name" value="DEADc"/>
    <property type="match status" value="1"/>
</dbReference>
<dbReference type="PROSITE" id="PS51192">
    <property type="entry name" value="HELICASE_ATP_BIND_1"/>
    <property type="match status" value="1"/>
</dbReference>